<dbReference type="EMBL" id="CP000780">
    <property type="protein sequence ID" value="ABS54599.1"/>
    <property type="molecule type" value="Genomic_DNA"/>
</dbReference>
<dbReference type="RefSeq" id="WP_011991087.1">
    <property type="nucleotide sequence ID" value="NC_009712.1"/>
</dbReference>
<gene>
    <name evidence="2" type="ordered locus">Mboo_0075</name>
</gene>
<reference evidence="3" key="1">
    <citation type="journal article" date="2015" name="Microbiology">
        <title>Genome of Methanoregula boonei 6A8 reveals adaptations to oligotrophic peatland environments.</title>
        <authorList>
            <person name="Braeuer S."/>
            <person name="Cadillo-Quiroz H."/>
            <person name="Kyrpides N."/>
            <person name="Woyke T."/>
            <person name="Goodwin L."/>
            <person name="Detter C."/>
            <person name="Podell S."/>
            <person name="Yavitt J.B."/>
            <person name="Zinder S.H."/>
        </authorList>
    </citation>
    <scope>NUCLEOTIDE SEQUENCE [LARGE SCALE GENOMIC DNA]</scope>
    <source>
        <strain evidence="3">DSM 21154 / JCM 14090 / 6A8</strain>
    </source>
</reference>
<feature type="transmembrane region" description="Helical" evidence="1">
    <location>
        <begin position="12"/>
        <end position="34"/>
    </location>
</feature>
<keyword evidence="3" id="KW-1185">Reference proteome</keyword>
<dbReference type="AlphaFoldDB" id="A7I4D8"/>
<dbReference type="STRING" id="456442.Mboo_0075"/>
<evidence type="ECO:0000313" key="2">
    <source>
        <dbReference type="EMBL" id="ABS54599.1"/>
    </source>
</evidence>
<dbReference type="HOGENOM" id="CLU_099718_0_0_2"/>
<dbReference type="KEGG" id="mbn:Mboo_0075"/>
<protein>
    <submittedName>
        <fullName evidence="2">Peptidase M50</fullName>
    </submittedName>
</protein>
<feature type="transmembrane region" description="Helical" evidence="1">
    <location>
        <begin position="155"/>
        <end position="177"/>
    </location>
</feature>
<evidence type="ECO:0000313" key="3">
    <source>
        <dbReference type="Proteomes" id="UP000002408"/>
    </source>
</evidence>
<dbReference type="GeneID" id="5411724"/>
<keyword evidence="1" id="KW-1133">Transmembrane helix</keyword>
<name>A7I4D8_METB6</name>
<accession>A7I4D8</accession>
<feature type="transmembrane region" description="Helical" evidence="1">
    <location>
        <begin position="86"/>
        <end position="107"/>
    </location>
</feature>
<feature type="transmembrane region" description="Helical" evidence="1">
    <location>
        <begin position="46"/>
        <end position="66"/>
    </location>
</feature>
<evidence type="ECO:0000256" key="1">
    <source>
        <dbReference type="SAM" id="Phobius"/>
    </source>
</evidence>
<feature type="transmembrane region" description="Helical" evidence="1">
    <location>
        <begin position="189"/>
        <end position="211"/>
    </location>
</feature>
<keyword evidence="1" id="KW-0812">Transmembrane</keyword>
<dbReference type="InterPro" id="IPR052348">
    <property type="entry name" value="Metallopeptidase_M50B"/>
</dbReference>
<keyword evidence="1" id="KW-0472">Membrane</keyword>
<dbReference type="eggNOG" id="arCOG00614">
    <property type="taxonomic scope" value="Archaea"/>
</dbReference>
<proteinExistence type="predicted"/>
<sequence length="212" mass="22755">MLGNITRREEYDLFAAWLAVSLSFAIIKLAPYGVLGPIQPVNPATALTYLVIALLTAGIGLVLHELAHKFAAIKFGFWAEFHKNNFMLLVAVALAALVGFVFAAPGATVIYSTRPDGRTINREENGMISAAGPVTNLVLCIPFAVLIFATAPQSLLYQIGIFGVQINAMIAAFNMLPISILDGNKVLSWNIPAFVLLIAASFAVLVSSFYIL</sequence>
<dbReference type="OrthoDB" id="86131at2157"/>
<organism evidence="2 3">
    <name type="scientific">Methanoregula boonei (strain DSM 21154 / JCM 14090 / 6A8)</name>
    <dbReference type="NCBI Taxonomy" id="456442"/>
    <lineage>
        <taxon>Archaea</taxon>
        <taxon>Methanobacteriati</taxon>
        <taxon>Methanobacteriota</taxon>
        <taxon>Stenosarchaea group</taxon>
        <taxon>Methanomicrobia</taxon>
        <taxon>Methanomicrobiales</taxon>
        <taxon>Methanoregulaceae</taxon>
        <taxon>Methanoregula</taxon>
    </lineage>
</organism>
<feature type="transmembrane region" description="Helical" evidence="1">
    <location>
        <begin position="127"/>
        <end position="148"/>
    </location>
</feature>
<dbReference type="Proteomes" id="UP000002408">
    <property type="component" value="Chromosome"/>
</dbReference>
<dbReference type="PANTHER" id="PTHR35864">
    <property type="entry name" value="ZINC METALLOPROTEASE MJ0611-RELATED"/>
    <property type="match status" value="1"/>
</dbReference>
<dbReference type="PANTHER" id="PTHR35864:SF1">
    <property type="entry name" value="ZINC METALLOPROTEASE YWHC-RELATED"/>
    <property type="match status" value="1"/>
</dbReference>